<sequence length="220" mass="23332">MSQNGHVTFSEHLPTPAEMPVEEAAAALDARDAVDLARSHLYAMLAVLFARSPTPATLAALASVEGGQGALGAACRALAAKAAVAAPDALEREYFNLFIGVGRGELVPYGSYYLTGFLQEKPLARLRQDLGELGIERLPGLGEFEDHIAVLCEILSGLADGRFGTPEGADERFFARHLQPWGARFFADVEAAKAADFYKLVAAVGRALMAIEAEASDRAA</sequence>
<dbReference type="InterPro" id="IPR020945">
    <property type="entry name" value="DMSO/NO3_reduct_chaperone"/>
</dbReference>
<evidence type="ECO:0000256" key="1">
    <source>
        <dbReference type="ARBA" id="ARBA00023186"/>
    </source>
</evidence>
<evidence type="ECO:0000313" key="3">
    <source>
        <dbReference type="Proteomes" id="UP000613160"/>
    </source>
</evidence>
<dbReference type="InterPro" id="IPR036411">
    <property type="entry name" value="TorD-like_sf"/>
</dbReference>
<proteinExistence type="predicted"/>
<name>A0A916XTQ6_9HYPH</name>
<dbReference type="AlphaFoldDB" id="A0A916XTQ6"/>
<gene>
    <name evidence="2" type="ORF">GCM10011335_09790</name>
</gene>
<evidence type="ECO:0000313" key="2">
    <source>
        <dbReference type="EMBL" id="GGD08977.1"/>
    </source>
</evidence>
<dbReference type="Pfam" id="PF02613">
    <property type="entry name" value="Nitrate_red_del"/>
    <property type="match status" value="1"/>
</dbReference>
<keyword evidence="1" id="KW-0143">Chaperone</keyword>
<protein>
    <recommendedName>
        <fullName evidence="4">Molecular chaperone TorD</fullName>
    </recommendedName>
</protein>
<keyword evidence="3" id="KW-1185">Reference proteome</keyword>
<dbReference type="InterPro" id="IPR050289">
    <property type="entry name" value="TorD/DmsD_chaperones"/>
</dbReference>
<dbReference type="PANTHER" id="PTHR34227:SF1">
    <property type="entry name" value="DIMETHYL SULFOXIDE REDUCTASE CHAPERONE-RELATED"/>
    <property type="match status" value="1"/>
</dbReference>
<organism evidence="2 3">
    <name type="scientific">Aureimonas glaciei</name>
    <dbReference type="NCBI Taxonomy" id="1776957"/>
    <lineage>
        <taxon>Bacteria</taxon>
        <taxon>Pseudomonadati</taxon>
        <taxon>Pseudomonadota</taxon>
        <taxon>Alphaproteobacteria</taxon>
        <taxon>Hyphomicrobiales</taxon>
        <taxon>Aurantimonadaceae</taxon>
        <taxon>Aureimonas</taxon>
    </lineage>
</organism>
<evidence type="ECO:0008006" key="4">
    <source>
        <dbReference type="Google" id="ProtNLM"/>
    </source>
</evidence>
<dbReference type="RefSeq" id="WP_244639851.1">
    <property type="nucleotide sequence ID" value="NZ_BMJJ01000002.1"/>
</dbReference>
<reference evidence="2" key="1">
    <citation type="journal article" date="2014" name="Int. J. Syst. Evol. Microbiol.">
        <title>Complete genome sequence of Corynebacterium casei LMG S-19264T (=DSM 44701T), isolated from a smear-ripened cheese.</title>
        <authorList>
            <consortium name="US DOE Joint Genome Institute (JGI-PGF)"/>
            <person name="Walter F."/>
            <person name="Albersmeier A."/>
            <person name="Kalinowski J."/>
            <person name="Ruckert C."/>
        </authorList>
    </citation>
    <scope>NUCLEOTIDE SEQUENCE</scope>
    <source>
        <strain evidence="2">CGMCC 1.15493</strain>
    </source>
</reference>
<dbReference type="PANTHER" id="PTHR34227">
    <property type="entry name" value="CHAPERONE PROTEIN YCDY"/>
    <property type="match status" value="1"/>
</dbReference>
<dbReference type="Gene3D" id="1.10.3480.10">
    <property type="entry name" value="TorD-like"/>
    <property type="match status" value="1"/>
</dbReference>
<dbReference type="EMBL" id="BMJJ01000002">
    <property type="protein sequence ID" value="GGD08977.1"/>
    <property type="molecule type" value="Genomic_DNA"/>
</dbReference>
<dbReference type="Proteomes" id="UP000613160">
    <property type="component" value="Unassembled WGS sequence"/>
</dbReference>
<comment type="caution">
    <text evidence="2">The sequence shown here is derived from an EMBL/GenBank/DDBJ whole genome shotgun (WGS) entry which is preliminary data.</text>
</comment>
<accession>A0A916XTQ6</accession>
<dbReference type="SUPFAM" id="SSF89155">
    <property type="entry name" value="TorD-like"/>
    <property type="match status" value="1"/>
</dbReference>
<reference evidence="2" key="2">
    <citation type="submission" date="2020-09" db="EMBL/GenBank/DDBJ databases">
        <authorList>
            <person name="Sun Q."/>
            <person name="Zhou Y."/>
        </authorList>
    </citation>
    <scope>NUCLEOTIDE SEQUENCE</scope>
    <source>
        <strain evidence="2">CGMCC 1.15493</strain>
    </source>
</reference>